<gene>
    <name evidence="2" type="ORF">NS331_08405</name>
</gene>
<organism evidence="2 3">
    <name type="scientific">Pseudacidovorax intermedius</name>
    <dbReference type="NCBI Taxonomy" id="433924"/>
    <lineage>
        <taxon>Bacteria</taxon>
        <taxon>Pseudomonadati</taxon>
        <taxon>Pseudomonadota</taxon>
        <taxon>Betaproteobacteria</taxon>
        <taxon>Burkholderiales</taxon>
        <taxon>Comamonadaceae</taxon>
        <taxon>Pseudacidovorax</taxon>
    </lineage>
</organism>
<evidence type="ECO:0000313" key="3">
    <source>
        <dbReference type="Proteomes" id="UP000072741"/>
    </source>
</evidence>
<dbReference type="AlphaFoldDB" id="A0A147GZY5"/>
<sequence length="86" mass="8812">MRAALLGLSAALLTGCAAGPSARANVPVPVECGATEPARPAMPTEALSLGVDVDRWVAAAQAELLLREGYEGELRAALAECVEPVR</sequence>
<feature type="signal peptide" evidence="1">
    <location>
        <begin position="1"/>
        <end position="24"/>
    </location>
</feature>
<name>A0A147GZY5_9BURK</name>
<dbReference type="PROSITE" id="PS51257">
    <property type="entry name" value="PROKAR_LIPOPROTEIN"/>
    <property type="match status" value="1"/>
</dbReference>
<evidence type="ECO:0000256" key="1">
    <source>
        <dbReference type="SAM" id="SignalP"/>
    </source>
</evidence>
<evidence type="ECO:0000313" key="2">
    <source>
        <dbReference type="EMBL" id="KTT23268.1"/>
    </source>
</evidence>
<comment type="caution">
    <text evidence="2">The sequence shown here is derived from an EMBL/GenBank/DDBJ whole genome shotgun (WGS) entry which is preliminary data.</text>
</comment>
<proteinExistence type="predicted"/>
<evidence type="ECO:0008006" key="4">
    <source>
        <dbReference type="Google" id="ProtNLM"/>
    </source>
</evidence>
<dbReference type="EMBL" id="LDSL01000051">
    <property type="protein sequence ID" value="KTT23268.1"/>
    <property type="molecule type" value="Genomic_DNA"/>
</dbReference>
<keyword evidence="3" id="KW-1185">Reference proteome</keyword>
<dbReference type="Proteomes" id="UP000072741">
    <property type="component" value="Unassembled WGS sequence"/>
</dbReference>
<reference evidence="2 3" key="1">
    <citation type="journal article" date="2016" name="Front. Microbiol.">
        <title>Genomic Resource of Rice Seed Associated Bacteria.</title>
        <authorList>
            <person name="Midha S."/>
            <person name="Bansal K."/>
            <person name="Sharma S."/>
            <person name="Kumar N."/>
            <person name="Patil P.P."/>
            <person name="Chaudhry V."/>
            <person name="Patil P.B."/>
        </authorList>
    </citation>
    <scope>NUCLEOTIDE SEQUENCE [LARGE SCALE GENOMIC DNA]</scope>
    <source>
        <strain evidence="2 3">NS331</strain>
    </source>
</reference>
<accession>A0A147GZY5</accession>
<keyword evidence="1" id="KW-0732">Signal</keyword>
<feature type="chain" id="PRO_5007547051" description="Lipoprotein" evidence="1">
    <location>
        <begin position="25"/>
        <end position="86"/>
    </location>
</feature>
<protein>
    <recommendedName>
        <fullName evidence="4">Lipoprotein</fullName>
    </recommendedName>
</protein>